<feature type="compositionally biased region" description="Basic and acidic residues" evidence="1">
    <location>
        <begin position="34"/>
        <end position="62"/>
    </location>
</feature>
<dbReference type="Proteomes" id="UP001317629">
    <property type="component" value="Chromosome"/>
</dbReference>
<accession>A0ABN6VGW2</accession>
<protein>
    <submittedName>
        <fullName evidence="3">Uncharacterized protein</fullName>
    </submittedName>
</protein>
<feature type="region of interest" description="Disordered" evidence="1">
    <location>
        <begin position="27"/>
        <end position="66"/>
    </location>
</feature>
<evidence type="ECO:0000256" key="2">
    <source>
        <dbReference type="SAM" id="SignalP"/>
    </source>
</evidence>
<sequence>MTRFFAILLSAGIAAAAPALATDALGRAPAMRGPKAERGREADIPLHGRPIEPMTKKEEKPHAGWSGFYGGLNAGAARDP</sequence>
<evidence type="ECO:0000313" key="4">
    <source>
        <dbReference type="Proteomes" id="UP001317629"/>
    </source>
</evidence>
<evidence type="ECO:0000256" key="1">
    <source>
        <dbReference type="SAM" id="MobiDB-lite"/>
    </source>
</evidence>
<keyword evidence="2" id="KW-0732">Signal</keyword>
<organism evidence="3 4">
    <name type="scientific">Methylocystis iwaonis</name>
    <dbReference type="NCBI Taxonomy" id="2885079"/>
    <lineage>
        <taxon>Bacteria</taxon>
        <taxon>Pseudomonadati</taxon>
        <taxon>Pseudomonadota</taxon>
        <taxon>Alphaproteobacteria</taxon>
        <taxon>Hyphomicrobiales</taxon>
        <taxon>Methylocystaceae</taxon>
        <taxon>Methylocystis</taxon>
    </lineage>
</organism>
<keyword evidence="4" id="KW-1185">Reference proteome</keyword>
<reference evidence="3 4" key="1">
    <citation type="journal article" date="2023" name="Int. J. Syst. Evol. Microbiol.">
        <title>Methylocystis iwaonis sp. nov., a type II methane-oxidizing bacterium from surface soil of a rice paddy field in Japan, and emended description of the genus Methylocystis (ex Whittenbury et al. 1970) Bowman et al. 1993.</title>
        <authorList>
            <person name="Kaise H."/>
            <person name="Sawadogo J.B."/>
            <person name="Alam M.S."/>
            <person name="Ueno C."/>
            <person name="Dianou D."/>
            <person name="Shinjo R."/>
            <person name="Asakawa S."/>
        </authorList>
    </citation>
    <scope>NUCLEOTIDE SEQUENCE [LARGE SCALE GENOMIC DNA]</scope>
    <source>
        <strain evidence="3 4">SS37A-Re</strain>
    </source>
</reference>
<gene>
    <name evidence="3" type="ORF">SS37A_24520</name>
</gene>
<dbReference type="RefSeq" id="WP_281928201.1">
    <property type="nucleotide sequence ID" value="NZ_AP027142.1"/>
</dbReference>
<dbReference type="EMBL" id="AP027142">
    <property type="protein sequence ID" value="BDV34923.1"/>
    <property type="molecule type" value="Genomic_DNA"/>
</dbReference>
<proteinExistence type="predicted"/>
<name>A0ABN6VGW2_9HYPH</name>
<evidence type="ECO:0000313" key="3">
    <source>
        <dbReference type="EMBL" id="BDV34923.1"/>
    </source>
</evidence>
<feature type="chain" id="PRO_5046412781" evidence="2">
    <location>
        <begin position="22"/>
        <end position="80"/>
    </location>
</feature>
<feature type="signal peptide" evidence="2">
    <location>
        <begin position="1"/>
        <end position="21"/>
    </location>
</feature>